<dbReference type="EMBL" id="BMIW01000020">
    <property type="protein sequence ID" value="GGG04722.1"/>
    <property type="molecule type" value="Genomic_DNA"/>
</dbReference>
<keyword evidence="3" id="KW-1185">Reference proteome</keyword>
<dbReference type="Proteomes" id="UP000608420">
    <property type="component" value="Unassembled WGS sequence"/>
</dbReference>
<dbReference type="RefSeq" id="WP_120464529.1">
    <property type="nucleotide sequence ID" value="NZ_BMIW01000020.1"/>
</dbReference>
<evidence type="ECO:0000313" key="3">
    <source>
        <dbReference type="Proteomes" id="UP000608420"/>
    </source>
</evidence>
<organism evidence="2 3">
    <name type="scientific">Paenibacillus aceti</name>
    <dbReference type="NCBI Taxonomy" id="1820010"/>
    <lineage>
        <taxon>Bacteria</taxon>
        <taxon>Bacillati</taxon>
        <taxon>Bacillota</taxon>
        <taxon>Bacilli</taxon>
        <taxon>Bacillales</taxon>
        <taxon>Paenibacillaceae</taxon>
        <taxon>Paenibacillus</taxon>
    </lineage>
</organism>
<keyword evidence="1" id="KW-0472">Membrane</keyword>
<protein>
    <submittedName>
        <fullName evidence="2">Uncharacterized protein</fullName>
    </submittedName>
</protein>
<proteinExistence type="predicted"/>
<comment type="caution">
    <text evidence="2">The sequence shown here is derived from an EMBL/GenBank/DDBJ whole genome shotgun (WGS) entry which is preliminary data.</text>
</comment>
<keyword evidence="1" id="KW-0812">Transmembrane</keyword>
<feature type="transmembrane region" description="Helical" evidence="1">
    <location>
        <begin position="21"/>
        <end position="43"/>
    </location>
</feature>
<gene>
    <name evidence="2" type="ORF">GCM10010913_28220</name>
</gene>
<reference evidence="3" key="1">
    <citation type="journal article" date="2019" name="Int. J. Syst. Evol. Microbiol.">
        <title>The Global Catalogue of Microorganisms (GCM) 10K type strain sequencing project: providing services to taxonomists for standard genome sequencing and annotation.</title>
        <authorList>
            <consortium name="The Broad Institute Genomics Platform"/>
            <consortium name="The Broad Institute Genome Sequencing Center for Infectious Disease"/>
            <person name="Wu L."/>
            <person name="Ma J."/>
        </authorList>
    </citation>
    <scope>NUCLEOTIDE SEQUENCE [LARGE SCALE GENOMIC DNA]</scope>
    <source>
        <strain evidence="3">CGMCC 1.15420</strain>
    </source>
</reference>
<name>A0ABQ1VZ22_9BACL</name>
<keyword evidence="1" id="KW-1133">Transmembrane helix</keyword>
<sequence>MRRLRLGFYFKDLFKVRALKQRLIFVVVIETIVILLILAVVSYEAIHSIEKNKLKTSMVIDLQQLTDKMEESYKNMAQVSQQMSPDGTVGSLLGDYFQENSNFEKYQLGRRSRIISLKLLFRTAISFAEPTSIRRRGRATSMIFCPMRTSHPMISRSSAETGPSPSIACIRPALSGWGSIRYCLYHAVLCWRMSGS</sequence>
<accession>A0ABQ1VZ22</accession>
<evidence type="ECO:0000256" key="1">
    <source>
        <dbReference type="SAM" id="Phobius"/>
    </source>
</evidence>
<evidence type="ECO:0000313" key="2">
    <source>
        <dbReference type="EMBL" id="GGG04722.1"/>
    </source>
</evidence>